<dbReference type="Proteomes" id="UP000193006">
    <property type="component" value="Chromosome"/>
</dbReference>
<dbReference type="GO" id="GO:0003677">
    <property type="term" value="F:DNA binding"/>
    <property type="evidence" value="ECO:0007669"/>
    <property type="project" value="InterPro"/>
</dbReference>
<dbReference type="AlphaFoldDB" id="A0A1X9MJM0"/>
<gene>
    <name evidence="1" type="ORF">BkAM31D_13630</name>
</gene>
<protein>
    <recommendedName>
        <fullName evidence="3">HTH cro/C1-type domain-containing protein</fullName>
    </recommendedName>
</protein>
<dbReference type="SUPFAM" id="SSF47413">
    <property type="entry name" value="lambda repressor-like DNA-binding domains"/>
    <property type="match status" value="1"/>
</dbReference>
<name>A0A1X9MJM0_9BACI</name>
<organism evidence="1 2">
    <name type="scientific">Halalkalibacter krulwichiae</name>
    <dbReference type="NCBI Taxonomy" id="199441"/>
    <lineage>
        <taxon>Bacteria</taxon>
        <taxon>Bacillati</taxon>
        <taxon>Bacillota</taxon>
        <taxon>Bacilli</taxon>
        <taxon>Bacillales</taxon>
        <taxon>Bacillaceae</taxon>
        <taxon>Halalkalibacter</taxon>
    </lineage>
</organism>
<evidence type="ECO:0000313" key="2">
    <source>
        <dbReference type="Proteomes" id="UP000193006"/>
    </source>
</evidence>
<evidence type="ECO:0000313" key="1">
    <source>
        <dbReference type="EMBL" id="ARK30792.1"/>
    </source>
</evidence>
<dbReference type="InterPro" id="IPR010982">
    <property type="entry name" value="Lambda_DNA-bd_dom_sf"/>
</dbReference>
<dbReference type="KEGG" id="bkw:BkAM31D_13630"/>
<dbReference type="STRING" id="199441.BkAM31D_13630"/>
<keyword evidence="2" id="KW-1185">Reference proteome</keyword>
<sequence length="72" mass="8385">MRLSIEEIEELRFLAMKKEIKNKTIADSLGISQAAVSQFFRNKTRLSISNENKIKDIIEQADQFVMKRVKVN</sequence>
<accession>A0A1X9MJM0</accession>
<dbReference type="RefSeq" id="WP_066149659.1">
    <property type="nucleotide sequence ID" value="NZ_CP020814.1"/>
</dbReference>
<proteinExistence type="predicted"/>
<dbReference type="EMBL" id="CP020814">
    <property type="protein sequence ID" value="ARK30792.1"/>
    <property type="molecule type" value="Genomic_DNA"/>
</dbReference>
<dbReference type="Gene3D" id="1.10.260.40">
    <property type="entry name" value="lambda repressor-like DNA-binding domains"/>
    <property type="match status" value="1"/>
</dbReference>
<reference evidence="1 2" key="1">
    <citation type="submission" date="2017-04" db="EMBL/GenBank/DDBJ databases">
        <title>Bacillus krulwichiae AM31D Genome sequencing and assembly.</title>
        <authorList>
            <person name="Krulwich T.A."/>
            <person name="Anastor L."/>
            <person name="Ehrlich R."/>
            <person name="Ehrlich G.D."/>
            <person name="Janto B."/>
        </authorList>
    </citation>
    <scope>NUCLEOTIDE SEQUENCE [LARGE SCALE GENOMIC DNA]</scope>
    <source>
        <strain evidence="1 2">AM31D</strain>
    </source>
</reference>
<evidence type="ECO:0008006" key="3">
    <source>
        <dbReference type="Google" id="ProtNLM"/>
    </source>
</evidence>